<protein>
    <recommendedName>
        <fullName evidence="4">Eisosome protein SEG2</fullName>
    </recommendedName>
</protein>
<evidence type="ECO:0008006" key="4">
    <source>
        <dbReference type="Google" id="ProtNLM"/>
    </source>
</evidence>
<evidence type="ECO:0000313" key="3">
    <source>
        <dbReference type="Proteomes" id="UP001153076"/>
    </source>
</evidence>
<feature type="compositionally biased region" description="Polar residues" evidence="1">
    <location>
        <begin position="366"/>
        <end position="378"/>
    </location>
</feature>
<evidence type="ECO:0000313" key="2">
    <source>
        <dbReference type="EMBL" id="KAJ8432900.1"/>
    </source>
</evidence>
<proteinExistence type="predicted"/>
<feature type="compositionally biased region" description="Basic and acidic residues" evidence="1">
    <location>
        <begin position="111"/>
        <end position="126"/>
    </location>
</feature>
<gene>
    <name evidence="2" type="ORF">Cgig2_014487</name>
</gene>
<name>A0A9Q1Q9I2_9CARY</name>
<accession>A0A9Q1Q9I2</accession>
<dbReference type="EMBL" id="JAKOGI010000575">
    <property type="protein sequence ID" value="KAJ8432900.1"/>
    <property type="molecule type" value="Genomic_DNA"/>
</dbReference>
<organism evidence="2 3">
    <name type="scientific">Carnegiea gigantea</name>
    <dbReference type="NCBI Taxonomy" id="171969"/>
    <lineage>
        <taxon>Eukaryota</taxon>
        <taxon>Viridiplantae</taxon>
        <taxon>Streptophyta</taxon>
        <taxon>Embryophyta</taxon>
        <taxon>Tracheophyta</taxon>
        <taxon>Spermatophyta</taxon>
        <taxon>Magnoliopsida</taxon>
        <taxon>eudicotyledons</taxon>
        <taxon>Gunneridae</taxon>
        <taxon>Pentapetalae</taxon>
        <taxon>Caryophyllales</taxon>
        <taxon>Cactineae</taxon>
        <taxon>Cactaceae</taxon>
        <taxon>Cactoideae</taxon>
        <taxon>Echinocereeae</taxon>
        <taxon>Carnegiea</taxon>
    </lineage>
</organism>
<dbReference type="PANTHER" id="PTHR33318:SF4">
    <property type="entry name" value="OS04G0511700 PROTEIN"/>
    <property type="match status" value="1"/>
</dbReference>
<dbReference type="InterPro" id="IPR039300">
    <property type="entry name" value="JASON"/>
</dbReference>
<dbReference type="Proteomes" id="UP001153076">
    <property type="component" value="Unassembled WGS sequence"/>
</dbReference>
<feature type="region of interest" description="Disordered" evidence="1">
    <location>
        <begin position="364"/>
        <end position="434"/>
    </location>
</feature>
<dbReference type="GO" id="GO:0007142">
    <property type="term" value="P:male meiosis II"/>
    <property type="evidence" value="ECO:0007669"/>
    <property type="project" value="InterPro"/>
</dbReference>
<feature type="region of interest" description="Disordered" evidence="1">
    <location>
        <begin position="1"/>
        <end position="214"/>
    </location>
</feature>
<dbReference type="PANTHER" id="PTHR33318">
    <property type="entry name" value="ASPARTYL/GLUTAMYL-TRNA(ASN/GLN) AMIDOTRANSFERASE SUBUNIT"/>
    <property type="match status" value="1"/>
</dbReference>
<feature type="compositionally biased region" description="Polar residues" evidence="1">
    <location>
        <begin position="129"/>
        <end position="144"/>
    </location>
</feature>
<evidence type="ECO:0000256" key="1">
    <source>
        <dbReference type="SAM" id="MobiDB-lite"/>
    </source>
</evidence>
<dbReference type="OrthoDB" id="1925835at2759"/>
<dbReference type="AlphaFoldDB" id="A0A9Q1Q9I2"/>
<comment type="caution">
    <text evidence="2">The sequence shown here is derived from an EMBL/GenBank/DDBJ whole genome shotgun (WGS) entry which is preliminary data.</text>
</comment>
<keyword evidence="3" id="KW-1185">Reference proteome</keyword>
<sequence>MGCFLGCFGSTKEGKRRKNAHPSDPVSQSNFRHGYQPIRPTLAAKEASLAKPVTVVPESQGKPEENQLSSIKQSKPDDQLSWGSHKRVTFDPNIREYEHVSAEEAPEIIQESEKENEKGTNEKCENPGRSISVSDGGSTLSSLASYPPNHRYQNCRESDDEEDELDCELSDLDKDEDVHNEDDDEEVYDDEYSDDDYHSTDVQEFSDGSCSSMESRTRSSMTLIAPDTKSKTAEFNCGARDRAGYVHSVLNPVENTTQWKAVKARGTPPLKPQKENFPVNSMAKQLPKRFTVNMDEPGSNHQVAVDASLSTWLGSSETTPPIKAKPIGLEPIVSRASASSHGSNSVKSYEERPILAALTMEELKDLSSSSTPRRSPAQSPDEKPLVGTVGLHWNAKNPIEESGSASSFKGIPNSTSKYREGSNISINAPGLQDKRVNWHSTPFETRLERALNKDAGRGLS</sequence>
<feature type="compositionally biased region" description="Polar residues" evidence="1">
    <location>
        <begin position="403"/>
        <end position="426"/>
    </location>
</feature>
<feature type="compositionally biased region" description="Acidic residues" evidence="1">
    <location>
        <begin position="158"/>
        <end position="194"/>
    </location>
</feature>
<reference evidence="2" key="1">
    <citation type="submission" date="2022-04" db="EMBL/GenBank/DDBJ databases">
        <title>Carnegiea gigantea Genome sequencing and assembly v2.</title>
        <authorList>
            <person name="Copetti D."/>
            <person name="Sanderson M.J."/>
            <person name="Burquez A."/>
            <person name="Wojciechowski M.F."/>
        </authorList>
    </citation>
    <scope>NUCLEOTIDE SEQUENCE</scope>
    <source>
        <strain evidence="2">SGP5-SGP5p</strain>
        <tissue evidence="2">Aerial part</tissue>
    </source>
</reference>
<feature type="compositionally biased region" description="Basic and acidic residues" evidence="1">
    <location>
        <begin position="93"/>
        <end position="102"/>
    </location>
</feature>